<reference evidence="1" key="1">
    <citation type="journal article" date="2018" name="PLoS Negl. Trop. Dis.">
        <title>Sialome diversity of ticks revealed by RNAseq of single tick salivary glands.</title>
        <authorList>
            <person name="Perner J."/>
            <person name="Kropackova S."/>
            <person name="Kopacek P."/>
            <person name="Ribeiro J.M."/>
        </authorList>
    </citation>
    <scope>NUCLEOTIDE SEQUENCE</scope>
    <source>
        <strain evidence="1">Siblings of single egg batch collected in Ceske Budejovice</strain>
        <tissue evidence="1">Salivary glands</tissue>
    </source>
</reference>
<evidence type="ECO:0000313" key="1">
    <source>
        <dbReference type="EMBL" id="JAR94080.1"/>
    </source>
</evidence>
<name>A0A147BTK6_IXORI</name>
<sequence>MLAGLELGMLLSFFSFLSNRGGMLSSSLFGNSVACSRTFALVALLEFVVPPVEVDVKHRDGSVGKSCQQKLLVVGKGKRPHSALAGRESIQQGQVEGAPHLHDAALRAGNHVLAIATQCQALQVVVMGLGA</sequence>
<organism evidence="1">
    <name type="scientific">Ixodes ricinus</name>
    <name type="common">Common tick</name>
    <name type="synonym">Acarus ricinus</name>
    <dbReference type="NCBI Taxonomy" id="34613"/>
    <lineage>
        <taxon>Eukaryota</taxon>
        <taxon>Metazoa</taxon>
        <taxon>Ecdysozoa</taxon>
        <taxon>Arthropoda</taxon>
        <taxon>Chelicerata</taxon>
        <taxon>Arachnida</taxon>
        <taxon>Acari</taxon>
        <taxon>Parasitiformes</taxon>
        <taxon>Ixodida</taxon>
        <taxon>Ixodoidea</taxon>
        <taxon>Ixodidae</taxon>
        <taxon>Ixodinae</taxon>
        <taxon>Ixodes</taxon>
    </lineage>
</organism>
<proteinExistence type="predicted"/>
<dbReference type="AlphaFoldDB" id="A0A147BTK6"/>
<accession>A0A147BTK6</accession>
<dbReference type="EMBL" id="GEGO01001324">
    <property type="protein sequence ID" value="JAR94080.1"/>
    <property type="molecule type" value="Transcribed_RNA"/>
</dbReference>
<protein>
    <submittedName>
        <fullName evidence="1">Putative secreted protein</fullName>
    </submittedName>
</protein>